<evidence type="ECO:0000313" key="8">
    <source>
        <dbReference type="Proteomes" id="UP000389128"/>
    </source>
</evidence>
<dbReference type="InterPro" id="IPR052155">
    <property type="entry name" value="Biofilm_reg_signaling"/>
</dbReference>
<feature type="domain" description="Response regulatory" evidence="3">
    <location>
        <begin position="25"/>
        <end position="139"/>
    </location>
</feature>
<comment type="caution">
    <text evidence="7">The sequence shown here is derived from an EMBL/GenBank/DDBJ whole genome shotgun (WGS) entry which is preliminary data.</text>
</comment>
<evidence type="ECO:0000259" key="3">
    <source>
        <dbReference type="PROSITE" id="PS50110"/>
    </source>
</evidence>
<dbReference type="InterPro" id="IPR011006">
    <property type="entry name" value="CheY-like_superfamily"/>
</dbReference>
<dbReference type="InterPro" id="IPR035965">
    <property type="entry name" value="PAS-like_dom_sf"/>
</dbReference>
<name>A0A6C2CM45_9RHOO</name>
<dbReference type="RefSeq" id="WP_148579968.1">
    <property type="nucleotide sequence ID" value="NZ_SDKK01000014.1"/>
</dbReference>
<dbReference type="SMART" id="SM00448">
    <property type="entry name" value="REC"/>
    <property type="match status" value="1"/>
</dbReference>
<dbReference type="CDD" id="cd01949">
    <property type="entry name" value="GGDEF"/>
    <property type="match status" value="1"/>
</dbReference>
<evidence type="ECO:0000256" key="2">
    <source>
        <dbReference type="SAM" id="MobiDB-lite"/>
    </source>
</evidence>
<dbReference type="GO" id="GO:0000160">
    <property type="term" value="P:phosphorelay signal transduction system"/>
    <property type="evidence" value="ECO:0007669"/>
    <property type="project" value="InterPro"/>
</dbReference>
<dbReference type="Pfam" id="PF00989">
    <property type="entry name" value="PAS"/>
    <property type="match status" value="1"/>
</dbReference>
<dbReference type="PROSITE" id="PS50887">
    <property type="entry name" value="GGDEF"/>
    <property type="match status" value="1"/>
</dbReference>
<dbReference type="Gene3D" id="3.20.20.450">
    <property type="entry name" value="EAL domain"/>
    <property type="match status" value="1"/>
</dbReference>
<dbReference type="InterPro" id="IPR001633">
    <property type="entry name" value="EAL_dom"/>
</dbReference>
<dbReference type="InterPro" id="IPR029787">
    <property type="entry name" value="Nucleotide_cyclase"/>
</dbReference>
<feature type="domain" description="GGDEF" evidence="6">
    <location>
        <begin position="332"/>
        <end position="465"/>
    </location>
</feature>
<evidence type="ECO:0000259" key="6">
    <source>
        <dbReference type="PROSITE" id="PS50887"/>
    </source>
</evidence>
<accession>A0A6C2CM45</accession>
<dbReference type="AlphaFoldDB" id="A0A6C2CM45"/>
<reference evidence="7 8" key="1">
    <citation type="submission" date="2019-01" db="EMBL/GenBank/DDBJ databases">
        <title>Zoogloea oleivorans genome sequencing and assembly.</title>
        <authorList>
            <person name="Tancsics A."/>
            <person name="Farkas M."/>
            <person name="Kriszt B."/>
            <person name="Maroti G."/>
            <person name="Horvath B."/>
        </authorList>
    </citation>
    <scope>NUCLEOTIDE SEQUENCE [LARGE SCALE GENOMIC DNA]</scope>
    <source>
        <strain evidence="7 8">Buc</strain>
    </source>
</reference>
<dbReference type="Gene3D" id="3.30.70.270">
    <property type="match status" value="1"/>
</dbReference>
<dbReference type="Gene3D" id="3.40.50.2300">
    <property type="match status" value="1"/>
</dbReference>
<feature type="modified residue" description="4-aspartylphosphate" evidence="1">
    <location>
        <position position="74"/>
    </location>
</feature>
<feature type="region of interest" description="Disordered" evidence="2">
    <location>
        <begin position="292"/>
        <end position="311"/>
    </location>
</feature>
<dbReference type="SUPFAM" id="SSF52172">
    <property type="entry name" value="CheY-like"/>
    <property type="match status" value="1"/>
</dbReference>
<keyword evidence="1" id="KW-0597">Phosphoprotein</keyword>
<dbReference type="InterPro" id="IPR013767">
    <property type="entry name" value="PAS_fold"/>
</dbReference>
<gene>
    <name evidence="7" type="ORF">ETQ85_15435</name>
</gene>
<dbReference type="SUPFAM" id="SSF55785">
    <property type="entry name" value="PYP-like sensor domain (PAS domain)"/>
    <property type="match status" value="1"/>
</dbReference>
<evidence type="ECO:0000256" key="1">
    <source>
        <dbReference type="PROSITE-ProRule" id="PRU00169"/>
    </source>
</evidence>
<feature type="domain" description="EAL" evidence="5">
    <location>
        <begin position="474"/>
        <end position="726"/>
    </location>
</feature>
<proteinExistence type="predicted"/>
<organism evidence="7 8">
    <name type="scientific">Zoogloea oleivorans</name>
    <dbReference type="NCBI Taxonomy" id="1552750"/>
    <lineage>
        <taxon>Bacteria</taxon>
        <taxon>Pseudomonadati</taxon>
        <taxon>Pseudomonadota</taxon>
        <taxon>Betaproteobacteria</taxon>
        <taxon>Rhodocyclales</taxon>
        <taxon>Zoogloeaceae</taxon>
        <taxon>Zoogloea</taxon>
    </lineage>
</organism>
<dbReference type="Pfam" id="PF00563">
    <property type="entry name" value="EAL"/>
    <property type="match status" value="1"/>
</dbReference>
<dbReference type="SUPFAM" id="SSF55073">
    <property type="entry name" value="Nucleotide cyclase"/>
    <property type="match status" value="1"/>
</dbReference>
<dbReference type="SUPFAM" id="SSF141868">
    <property type="entry name" value="EAL domain-like"/>
    <property type="match status" value="1"/>
</dbReference>
<dbReference type="PROSITE" id="PS50112">
    <property type="entry name" value="PAS"/>
    <property type="match status" value="1"/>
</dbReference>
<dbReference type="SMART" id="SM00052">
    <property type="entry name" value="EAL"/>
    <property type="match status" value="1"/>
</dbReference>
<dbReference type="Pfam" id="PF00990">
    <property type="entry name" value="GGDEF"/>
    <property type="match status" value="1"/>
</dbReference>
<dbReference type="Pfam" id="PF00072">
    <property type="entry name" value="Response_reg"/>
    <property type="match status" value="1"/>
</dbReference>
<dbReference type="Gene3D" id="3.30.450.20">
    <property type="entry name" value="PAS domain"/>
    <property type="match status" value="1"/>
</dbReference>
<dbReference type="NCBIfam" id="TIGR00229">
    <property type="entry name" value="sensory_box"/>
    <property type="match status" value="1"/>
</dbReference>
<dbReference type="CDD" id="cd01948">
    <property type="entry name" value="EAL"/>
    <property type="match status" value="1"/>
</dbReference>
<dbReference type="EMBL" id="SDKK01000014">
    <property type="protein sequence ID" value="TYC55108.1"/>
    <property type="molecule type" value="Genomic_DNA"/>
</dbReference>
<keyword evidence="8" id="KW-1185">Reference proteome</keyword>
<protein>
    <submittedName>
        <fullName evidence="7">EAL domain-containing protein</fullName>
    </submittedName>
</protein>
<feature type="domain" description="PAS" evidence="4">
    <location>
        <begin position="158"/>
        <end position="228"/>
    </location>
</feature>
<dbReference type="PANTHER" id="PTHR44757:SF2">
    <property type="entry name" value="BIOFILM ARCHITECTURE MAINTENANCE PROTEIN MBAA"/>
    <property type="match status" value="1"/>
</dbReference>
<dbReference type="PROSITE" id="PS50883">
    <property type="entry name" value="EAL"/>
    <property type="match status" value="1"/>
</dbReference>
<sequence>MVTPWEGPFFPLEANRRTASESLVRILVVDDEPSLTRSIGALLQSNDRLIEDCGSVAETLARLNTSSFDLLILDYRLPDATGLAVLDWLLSHNRRESVIMISGEQSMDAAIGALRRNADDFLLKPYNADQLRRAVSSALLKRQLERTNRLVQQRLQSSEQMHRYLVENSLDLIYTLDADGRFNYLNPRIESLLGHRRNALIGKHFSEIVHPEDLERARFSFNERRTGSRSTHNLELRLNRNPYGLDDSDGNGPVSVVLNATGIYNRTDSRASAHYAGTYGAARCLPDVRSGESTSVAHPYRPNQDPLTQLPNRDLFRDRLNLAIAQAKRRKSLIAVMFIDMDRFKQVNETYGQGEGDALLRSVALRLKQCLRRGDTLTRHGSDEFVVLLPDIGTQAHALAIAEKILLALRTPFPLGENELSTTISMGIALHPEDGANAEDLIQHASVAMHQVKGNGRNAYSLFSPDMHTTYRTRVGLENELRQALIRNELELHYQPQISLSRNCVTGMEALLRWRHPSHGLVAPSRFIQLAEEAGFIHEISKWVLETGCAQLATWRRRYPELRLAANLSSRDFDHTDLGETVSRALVRHSLPADSLELEVTEWLLLEDAERVRPRMQGLRDLGVGIVIDNFGTTCSSLSSLQRYGITRLKIDRSYVKQIKTTGTHPIISAIAGIAHNFDIQLTAEGVERDDQRNALANLGCDEMQGFLFSRPVDALEATRILQDLRPSSTVGRLTYSTAIS</sequence>
<dbReference type="CDD" id="cd00130">
    <property type="entry name" value="PAS"/>
    <property type="match status" value="1"/>
</dbReference>
<dbReference type="InterPro" id="IPR001789">
    <property type="entry name" value="Sig_transdc_resp-reg_receiver"/>
</dbReference>
<dbReference type="InterPro" id="IPR043128">
    <property type="entry name" value="Rev_trsase/Diguanyl_cyclase"/>
</dbReference>
<dbReference type="OrthoDB" id="9813903at2"/>
<dbReference type="InterPro" id="IPR035919">
    <property type="entry name" value="EAL_sf"/>
</dbReference>
<evidence type="ECO:0000259" key="4">
    <source>
        <dbReference type="PROSITE" id="PS50112"/>
    </source>
</evidence>
<dbReference type="InterPro" id="IPR000014">
    <property type="entry name" value="PAS"/>
</dbReference>
<dbReference type="SMART" id="SM00267">
    <property type="entry name" value="GGDEF"/>
    <property type="match status" value="1"/>
</dbReference>
<dbReference type="GO" id="GO:0006355">
    <property type="term" value="P:regulation of DNA-templated transcription"/>
    <property type="evidence" value="ECO:0007669"/>
    <property type="project" value="InterPro"/>
</dbReference>
<dbReference type="PANTHER" id="PTHR44757">
    <property type="entry name" value="DIGUANYLATE CYCLASE DGCP"/>
    <property type="match status" value="1"/>
</dbReference>
<evidence type="ECO:0000259" key="5">
    <source>
        <dbReference type="PROSITE" id="PS50883"/>
    </source>
</evidence>
<dbReference type="InterPro" id="IPR000160">
    <property type="entry name" value="GGDEF_dom"/>
</dbReference>
<dbReference type="SMART" id="SM00091">
    <property type="entry name" value="PAS"/>
    <property type="match status" value="1"/>
</dbReference>
<dbReference type="NCBIfam" id="TIGR00254">
    <property type="entry name" value="GGDEF"/>
    <property type="match status" value="1"/>
</dbReference>
<dbReference type="Proteomes" id="UP000389128">
    <property type="component" value="Unassembled WGS sequence"/>
</dbReference>
<dbReference type="PROSITE" id="PS50110">
    <property type="entry name" value="RESPONSE_REGULATORY"/>
    <property type="match status" value="1"/>
</dbReference>
<evidence type="ECO:0000313" key="7">
    <source>
        <dbReference type="EMBL" id="TYC55108.1"/>
    </source>
</evidence>